<comment type="function">
    <text evidence="9">Activates phosphatidylinositol 3-kinase when bound to the regulatory p85 subunit. May mediate the control of various cellular processes by insulin-like peptides. When phosphorylated by the insulin receptor binds specifically to various cellular proteins containing SH2 domains. Involved in control of cell proliferation, cell size, and body and organ growth throughout development. Also has a role in a signaling pathway controlling the physiological response required to endure periods of low nutrient conditions. Insulin/insulin-like growth factor (IGF) signaling pathway has a role in regulating aging and is necessary in the ovary for vitellogenic maturation.</text>
</comment>
<accession>A0A1B6FHG5</accession>
<dbReference type="PROSITE" id="PS50003">
    <property type="entry name" value="PH_DOMAIN"/>
    <property type="match status" value="1"/>
</dbReference>
<protein>
    <recommendedName>
        <fullName evidence="2">Insulin receptor substrate 1</fullName>
    </recommendedName>
    <alternativeName>
        <fullName evidence="8">Protein chico</fullName>
    </alternativeName>
</protein>
<dbReference type="GO" id="GO:0043548">
    <property type="term" value="F:phosphatidylinositol 3-kinase binding"/>
    <property type="evidence" value="ECO:0007669"/>
    <property type="project" value="TreeGrafter"/>
</dbReference>
<proteinExistence type="predicted"/>
<evidence type="ECO:0000256" key="8">
    <source>
        <dbReference type="ARBA" id="ARBA00033282"/>
    </source>
</evidence>
<dbReference type="GO" id="GO:0005829">
    <property type="term" value="C:cytosol"/>
    <property type="evidence" value="ECO:0007669"/>
    <property type="project" value="TreeGrafter"/>
</dbReference>
<dbReference type="GO" id="GO:0005886">
    <property type="term" value="C:plasma membrane"/>
    <property type="evidence" value="ECO:0007669"/>
    <property type="project" value="TreeGrafter"/>
</dbReference>
<keyword evidence="5" id="KW-0677">Repeat</keyword>
<gene>
    <name evidence="11" type="ORF">g.8958</name>
</gene>
<dbReference type="GO" id="GO:0005158">
    <property type="term" value="F:insulin receptor binding"/>
    <property type="evidence" value="ECO:0007669"/>
    <property type="project" value="InterPro"/>
</dbReference>
<dbReference type="AlphaFoldDB" id="A0A1B6FHG5"/>
<dbReference type="GO" id="GO:0008286">
    <property type="term" value="P:insulin receptor signaling pathway"/>
    <property type="evidence" value="ECO:0007669"/>
    <property type="project" value="InterPro"/>
</dbReference>
<keyword evidence="3" id="KW-0597">Phosphoprotein</keyword>
<dbReference type="InterPro" id="IPR039011">
    <property type="entry name" value="IRS"/>
</dbReference>
<keyword evidence="4" id="KW-0341">Growth regulation</keyword>
<dbReference type="SUPFAM" id="SSF50729">
    <property type="entry name" value="PH domain-like"/>
    <property type="match status" value="2"/>
</dbReference>
<name>A0A1B6FHG5_9HEMI</name>
<evidence type="ECO:0000259" key="10">
    <source>
        <dbReference type="PROSITE" id="PS50003"/>
    </source>
</evidence>
<keyword evidence="6" id="KW-0221">Differentiation</keyword>
<comment type="subunit">
    <text evidence="1">Bindings to phosphatidylinositol 3-kinase and SHP2.</text>
</comment>
<reference evidence="11" key="1">
    <citation type="submission" date="2015-11" db="EMBL/GenBank/DDBJ databases">
        <title>De novo transcriptome assembly of four potential Pierce s Disease insect vectors from Arizona vineyards.</title>
        <authorList>
            <person name="Tassone E.E."/>
        </authorList>
    </citation>
    <scope>NUCLEOTIDE SEQUENCE</scope>
</reference>
<dbReference type="InterPro" id="IPR001849">
    <property type="entry name" value="PH_domain"/>
</dbReference>
<evidence type="ECO:0000256" key="6">
    <source>
        <dbReference type="ARBA" id="ARBA00022782"/>
    </source>
</evidence>
<feature type="domain" description="PH" evidence="10">
    <location>
        <begin position="36"/>
        <end position="135"/>
    </location>
</feature>
<evidence type="ECO:0000256" key="9">
    <source>
        <dbReference type="ARBA" id="ARBA00046145"/>
    </source>
</evidence>
<dbReference type="SMART" id="SM00233">
    <property type="entry name" value="PH"/>
    <property type="match status" value="1"/>
</dbReference>
<evidence type="ECO:0000256" key="7">
    <source>
        <dbReference type="ARBA" id="ARBA00022943"/>
    </source>
</evidence>
<evidence type="ECO:0000256" key="5">
    <source>
        <dbReference type="ARBA" id="ARBA00022737"/>
    </source>
</evidence>
<dbReference type="SMART" id="SM01244">
    <property type="entry name" value="IRS"/>
    <property type="match status" value="1"/>
</dbReference>
<dbReference type="InterPro" id="IPR002404">
    <property type="entry name" value="IRS_PTB"/>
</dbReference>
<dbReference type="GO" id="GO:0048477">
    <property type="term" value="P:oogenesis"/>
    <property type="evidence" value="ECO:0007669"/>
    <property type="project" value="UniProtKB-KW"/>
</dbReference>
<dbReference type="Pfam" id="PF02174">
    <property type="entry name" value="IRS"/>
    <property type="match status" value="1"/>
</dbReference>
<dbReference type="InterPro" id="IPR011993">
    <property type="entry name" value="PH-like_dom_sf"/>
</dbReference>
<keyword evidence="7" id="KW-0896">Oogenesis</keyword>
<dbReference type="SMART" id="SM00310">
    <property type="entry name" value="PTBI"/>
    <property type="match status" value="1"/>
</dbReference>
<dbReference type="Gene3D" id="2.30.29.30">
    <property type="entry name" value="Pleckstrin-homology domain (PH domain)/Phosphotyrosine-binding domain (PTB)"/>
    <property type="match status" value="2"/>
</dbReference>
<organism evidence="11">
    <name type="scientific">Cuerna arida</name>
    <dbReference type="NCBI Taxonomy" id="1464854"/>
    <lineage>
        <taxon>Eukaryota</taxon>
        <taxon>Metazoa</taxon>
        <taxon>Ecdysozoa</taxon>
        <taxon>Arthropoda</taxon>
        <taxon>Hexapoda</taxon>
        <taxon>Insecta</taxon>
        <taxon>Pterygota</taxon>
        <taxon>Neoptera</taxon>
        <taxon>Paraneoptera</taxon>
        <taxon>Hemiptera</taxon>
        <taxon>Auchenorrhyncha</taxon>
        <taxon>Membracoidea</taxon>
        <taxon>Cicadellidae</taxon>
        <taxon>Cicadellinae</taxon>
        <taxon>Proconiini</taxon>
        <taxon>Cuerna</taxon>
    </lineage>
</organism>
<dbReference type="PANTHER" id="PTHR10614">
    <property type="entry name" value="INSULIN RECEPTOR SUBSTRATE"/>
    <property type="match status" value="1"/>
</dbReference>
<evidence type="ECO:0000256" key="2">
    <source>
        <dbReference type="ARBA" id="ARBA00015710"/>
    </source>
</evidence>
<sequence length="743" mass="84494">MVFLKRKKQFDETSLRSVTMNPPLVDAVLKEPPNNDVLRVGFMRKLKSLRKKFFVLFKDSTDCPGRLSYFDSEKKWRSGDPPRYSVIVKNCFNINWYEKHINSIALYTCGSMFCVVCESRESAEEWLKSLLKLQQGEFYVESEHWVPKPSFEHIWKVNVANKGLGGVSTLLGSYFLCLTEKALTMVKSVEQTSSTSHDSFGNPFFTQDLSTSTADIPYQSFYSYSFHNNTNERIEFPFTGIRRYGSLDNYIFFETGRATALGAGEVWLEVEDAFLASSVCSIIISTMRNDNSIVIEEDLPNDKNRNEDKKKKDFQPIYRDENNRIYNIMDISHRRPEIVNVENTQRSRSNSESMISYCFGKLQSAFRSVRKSNSTLAQPSQNQDIVTKDTSIDSKSTVTPFFPALEQSAVHSNDSSMSVDEPDYINSMSIETLNMINQFSMHPDSIQVLDDVPGCRKDKIYVSLNPRYPPGNEYVNIPTINNRPTATSRRSRTYSLDSKPQVTELRRNILSNTNGNEIFRNRTRSVGSKTTTYFNRPLHHSVFGTSTLTSPIHKMEDLIEVDCSVTGDKNDSESERSLSSVINMSDIPFIDIEQATEIDMKKKLTLPVDKSVKNSVKFHNDYVNVPIGQLSNSNSSNVLSVKSKTDPIYMNVVLNEKLRNNSRHYANMTGDCLGMLNKTKTQSVNIPQVAADKKSKFHFDDLLSNVIFRNGSLTRFNVNTASKRSASFSHFSGPSSRLMKNNS</sequence>
<evidence type="ECO:0000256" key="4">
    <source>
        <dbReference type="ARBA" id="ARBA00022604"/>
    </source>
</evidence>
<evidence type="ECO:0000256" key="1">
    <source>
        <dbReference type="ARBA" id="ARBA00011440"/>
    </source>
</evidence>
<evidence type="ECO:0000313" key="11">
    <source>
        <dbReference type="EMBL" id="JAS49574.1"/>
    </source>
</evidence>
<evidence type="ECO:0000256" key="3">
    <source>
        <dbReference type="ARBA" id="ARBA00022553"/>
    </source>
</evidence>
<dbReference type="PANTHER" id="PTHR10614:SF13">
    <property type="entry name" value="INSULIN RECEPTOR SUBSTRATE 1"/>
    <property type="match status" value="1"/>
</dbReference>
<dbReference type="EMBL" id="GECZ01020195">
    <property type="protein sequence ID" value="JAS49574.1"/>
    <property type="molecule type" value="Transcribed_RNA"/>
</dbReference>